<accession>A0ACC0HWI7</accession>
<comment type="caution">
    <text evidence="1">The sequence shown here is derived from an EMBL/GenBank/DDBJ whole genome shotgun (WGS) entry which is preliminary data.</text>
</comment>
<reference evidence="1 2" key="1">
    <citation type="journal article" date="2022" name="Plant J.">
        <title>Chromosome-level genome of Camellia lanceoleosa provides a valuable resource for understanding genome evolution and self-incompatibility.</title>
        <authorList>
            <person name="Gong W."/>
            <person name="Xiao S."/>
            <person name="Wang L."/>
            <person name="Liao Z."/>
            <person name="Chang Y."/>
            <person name="Mo W."/>
            <person name="Hu G."/>
            <person name="Li W."/>
            <person name="Zhao G."/>
            <person name="Zhu H."/>
            <person name="Hu X."/>
            <person name="Ji K."/>
            <person name="Xiang X."/>
            <person name="Song Q."/>
            <person name="Yuan D."/>
            <person name="Jin S."/>
            <person name="Zhang L."/>
        </authorList>
    </citation>
    <scope>NUCLEOTIDE SEQUENCE [LARGE SCALE GENOMIC DNA]</scope>
    <source>
        <strain evidence="1">SQ_2022a</strain>
    </source>
</reference>
<sequence>MKYFHGQDQSNCSSKQVNDRFVVEAAPLSPSGTVLILKTREKYLRERYMAYIMDTNEEERVKVHLILKELVRKSLSATQVAVFYFHDQFTWLKGAGLITILFGVSLFNWYKSFNIIFEQKNGLSCGGYSLLLLLVNNFFHLVNCLETAGLVYGKLFGITKHTTKSDIISLLEGCNVNLDDMKVDYNRTYMPTGMMIQFPSQYAYDVAIREINRKARLYKLERADQS</sequence>
<gene>
    <name evidence="1" type="ORF">LOK49_LG04G02041</name>
</gene>
<evidence type="ECO:0000313" key="1">
    <source>
        <dbReference type="EMBL" id="KAI8017419.1"/>
    </source>
</evidence>
<protein>
    <submittedName>
        <fullName evidence="1">Sugar phosphate/phosphate translocator</fullName>
    </submittedName>
</protein>
<organism evidence="1 2">
    <name type="scientific">Camellia lanceoleosa</name>
    <dbReference type="NCBI Taxonomy" id="1840588"/>
    <lineage>
        <taxon>Eukaryota</taxon>
        <taxon>Viridiplantae</taxon>
        <taxon>Streptophyta</taxon>
        <taxon>Embryophyta</taxon>
        <taxon>Tracheophyta</taxon>
        <taxon>Spermatophyta</taxon>
        <taxon>Magnoliopsida</taxon>
        <taxon>eudicotyledons</taxon>
        <taxon>Gunneridae</taxon>
        <taxon>Pentapetalae</taxon>
        <taxon>asterids</taxon>
        <taxon>Ericales</taxon>
        <taxon>Theaceae</taxon>
        <taxon>Camellia</taxon>
    </lineage>
</organism>
<name>A0ACC0HWI7_9ERIC</name>
<proteinExistence type="predicted"/>
<evidence type="ECO:0000313" key="2">
    <source>
        <dbReference type="Proteomes" id="UP001060215"/>
    </source>
</evidence>
<dbReference type="EMBL" id="CM045759">
    <property type="protein sequence ID" value="KAI8017419.1"/>
    <property type="molecule type" value="Genomic_DNA"/>
</dbReference>
<dbReference type="Proteomes" id="UP001060215">
    <property type="component" value="Chromosome 2"/>
</dbReference>
<keyword evidence="2" id="KW-1185">Reference proteome</keyword>